<evidence type="ECO:0000256" key="8">
    <source>
        <dbReference type="ARBA" id="ARBA00023002"/>
    </source>
</evidence>
<dbReference type="InterPro" id="IPR017610">
    <property type="entry name" value="tRNA_S-uridine_synth_MnmC_C"/>
</dbReference>
<keyword evidence="5 10" id="KW-0949">S-adenosyl-L-methionine</keyword>
<organism evidence="13 14">
    <name type="scientific">Reinekea marinisedimentorum</name>
    <dbReference type="NCBI Taxonomy" id="230495"/>
    <lineage>
        <taxon>Bacteria</taxon>
        <taxon>Pseudomonadati</taxon>
        <taxon>Pseudomonadota</taxon>
        <taxon>Gammaproteobacteria</taxon>
        <taxon>Oceanospirillales</taxon>
        <taxon>Saccharospirillaceae</taxon>
        <taxon>Reinekea</taxon>
    </lineage>
</organism>
<dbReference type="GO" id="GO:0004808">
    <property type="term" value="F:tRNA (5-methylaminomethyl-2-thiouridylate)(34)-methyltransferase activity"/>
    <property type="evidence" value="ECO:0007669"/>
    <property type="project" value="UniProtKB-EC"/>
</dbReference>
<dbReference type="GO" id="GO:0032259">
    <property type="term" value="P:methylation"/>
    <property type="evidence" value="ECO:0007669"/>
    <property type="project" value="UniProtKB-KW"/>
</dbReference>
<dbReference type="Pfam" id="PF05430">
    <property type="entry name" value="Methyltransf_30"/>
    <property type="match status" value="1"/>
</dbReference>
<keyword evidence="9 10" id="KW-0511">Multifunctional enzyme</keyword>
<sequence>MQKAVLTFAEDGTPCSSEFGDSYFSKGEGPAETRFVFLEQNELPQRFSALQQQQNFTIAETGFGTGLNFLLAWQLFNEVAPQGARLTFVSCEKFPIERAELQAIHQQWPELAELSKQLLSQYPPSLGGYHPLVFGNVTLLLMYGDACSQYSQLAATVDAWFLDGFSPALNPDMWQPELFQHIRRLSRIGTTAATFTAARIVKDGLLGAGFKLTRSKGYGRKRHKLRGDFIGLCGPSYVGGWPCSEMPIAEPNRAKNIAIIGAGIAGISTALELTKRGYRVTVFEKNQTVASGGSGNLQGAVYAKLSAKINDATQFYAQALIQAQHILATLPNEVAHQACGLVQLANSDSELKKLQAFDSSDDIPRELAEPKTAQELSELTGIEVEHPGLWFADGGWLSPSELIRYLVKEFQLQVKTATEITEITQQENGWQLSDANRNSYQFDQLVLCNGFDAKKHPHTQHLPVKPIAGQVTYLQETSTSAALKAVICTDRYVMPTHNQQLIIGSTFRVKTENSELKPEDNAENINALHQRLPQLNIAAQQAIGGRAGIRCTSPDYLPIVGAVSEPDWLHRQFTIAVQRKQTDRLPAAETVNGLWLNIAHGSKGLCSAHYTAKILAALISGEPLPIQAELLNKLNPNRFEVRAMLRGKRVKH</sequence>
<evidence type="ECO:0000256" key="1">
    <source>
        <dbReference type="ARBA" id="ARBA00022490"/>
    </source>
</evidence>
<keyword evidence="1 10" id="KW-0963">Cytoplasm</keyword>
<dbReference type="NCBIfam" id="TIGR03197">
    <property type="entry name" value="MnmC_Cterm"/>
    <property type="match status" value="1"/>
</dbReference>
<dbReference type="InterPro" id="IPR006076">
    <property type="entry name" value="FAD-dep_OxRdtase"/>
</dbReference>
<dbReference type="SUPFAM" id="SSF51905">
    <property type="entry name" value="FAD/NAD(P)-binding domain"/>
    <property type="match status" value="1"/>
</dbReference>
<keyword evidence="7 10" id="KW-0274">FAD</keyword>
<dbReference type="PANTHER" id="PTHR13847">
    <property type="entry name" value="SARCOSINE DEHYDROGENASE-RELATED"/>
    <property type="match status" value="1"/>
</dbReference>
<evidence type="ECO:0000259" key="12">
    <source>
        <dbReference type="Pfam" id="PF05430"/>
    </source>
</evidence>
<dbReference type="RefSeq" id="WP_132704101.1">
    <property type="nucleotide sequence ID" value="NZ_SLZR01000029.1"/>
</dbReference>
<comment type="function">
    <text evidence="10">Catalyzes the last two steps in the biosynthesis of 5-methylaminomethyl-2-thiouridine (mnm(5)s(2)U) at the wobble position (U34) in tRNA. Catalyzes the FAD-dependent demodification of cmnm(5)s(2)U34 to nm(5)s(2)U34, followed by the transfer of a methyl group from S-adenosyl-L-methionine to nm(5)s(2)U34, to form mnm(5)s(2)U34.</text>
</comment>
<keyword evidence="6 10" id="KW-0819">tRNA processing</keyword>
<keyword evidence="8 10" id="KW-0560">Oxidoreductase</keyword>
<name>A0A4R3HT74_9GAMM</name>
<dbReference type="Gene3D" id="3.40.50.150">
    <property type="entry name" value="Vaccinia Virus protein VP39"/>
    <property type="match status" value="1"/>
</dbReference>
<dbReference type="EC" id="1.5.-.-" evidence="10"/>
<evidence type="ECO:0000256" key="5">
    <source>
        <dbReference type="ARBA" id="ARBA00022691"/>
    </source>
</evidence>
<comment type="subcellular location">
    <subcellularLocation>
        <location evidence="10">Cytoplasm</location>
    </subcellularLocation>
</comment>
<evidence type="ECO:0000259" key="11">
    <source>
        <dbReference type="Pfam" id="PF01266"/>
    </source>
</evidence>
<evidence type="ECO:0000313" key="14">
    <source>
        <dbReference type="Proteomes" id="UP000295793"/>
    </source>
</evidence>
<dbReference type="InterPro" id="IPR029063">
    <property type="entry name" value="SAM-dependent_MTases_sf"/>
</dbReference>
<dbReference type="GO" id="GO:0002097">
    <property type="term" value="P:tRNA wobble base modification"/>
    <property type="evidence" value="ECO:0007669"/>
    <property type="project" value="UniProtKB-UniRule"/>
</dbReference>
<dbReference type="InterPro" id="IPR047785">
    <property type="entry name" value="tRNA_MNMC2"/>
</dbReference>
<dbReference type="Gene3D" id="3.50.50.60">
    <property type="entry name" value="FAD/NAD(P)-binding domain"/>
    <property type="match status" value="1"/>
</dbReference>
<dbReference type="EMBL" id="SLZR01000029">
    <property type="protein sequence ID" value="TCS35894.1"/>
    <property type="molecule type" value="Genomic_DNA"/>
</dbReference>
<evidence type="ECO:0000256" key="4">
    <source>
        <dbReference type="ARBA" id="ARBA00022679"/>
    </source>
</evidence>
<dbReference type="Pfam" id="PF01266">
    <property type="entry name" value="DAO"/>
    <property type="match status" value="1"/>
</dbReference>
<comment type="similarity">
    <text evidence="10">In the N-terminal section; belongs to the methyltransferase superfamily. tRNA (mnm(5)s(2)U34)-methyltransferase family.</text>
</comment>
<keyword evidence="2 10" id="KW-0489">Methyltransferase</keyword>
<comment type="cofactor">
    <cofactor evidence="10">
        <name>FAD</name>
        <dbReference type="ChEBI" id="CHEBI:57692"/>
    </cofactor>
</comment>
<dbReference type="AlphaFoldDB" id="A0A4R3HT74"/>
<keyword evidence="14" id="KW-1185">Reference proteome</keyword>
<gene>
    <name evidence="10" type="primary">mnmC</name>
    <name evidence="13" type="ORF">BCF53_12910</name>
</gene>
<proteinExistence type="inferred from homology"/>
<evidence type="ECO:0000256" key="6">
    <source>
        <dbReference type="ARBA" id="ARBA00022694"/>
    </source>
</evidence>
<evidence type="ECO:0000256" key="9">
    <source>
        <dbReference type="ARBA" id="ARBA00023268"/>
    </source>
</evidence>
<feature type="domain" description="MnmC-like methyltransferase" evidence="12">
    <location>
        <begin position="109"/>
        <end position="227"/>
    </location>
</feature>
<accession>A0A4R3HT74</accession>
<dbReference type="NCBIfam" id="NF002481">
    <property type="entry name" value="PRK01747.1-2"/>
    <property type="match status" value="1"/>
</dbReference>
<evidence type="ECO:0000256" key="7">
    <source>
        <dbReference type="ARBA" id="ARBA00022827"/>
    </source>
</evidence>
<feature type="region of interest" description="FAD-dependent cmnm(5)s(2)U34 oxidoreductase" evidence="10">
    <location>
        <begin position="260"/>
        <end position="652"/>
    </location>
</feature>
<evidence type="ECO:0000256" key="2">
    <source>
        <dbReference type="ARBA" id="ARBA00022603"/>
    </source>
</evidence>
<evidence type="ECO:0000256" key="10">
    <source>
        <dbReference type="HAMAP-Rule" id="MF_01102"/>
    </source>
</evidence>
<dbReference type="NCBIfam" id="NF033855">
    <property type="entry name" value="tRNA_MNMC2"/>
    <property type="match status" value="1"/>
</dbReference>
<dbReference type="InterPro" id="IPR023032">
    <property type="entry name" value="tRNA_MAMT_biosynth_bifunc_MnmC"/>
</dbReference>
<dbReference type="GO" id="GO:0016645">
    <property type="term" value="F:oxidoreductase activity, acting on the CH-NH group of donors"/>
    <property type="evidence" value="ECO:0007669"/>
    <property type="project" value="InterPro"/>
</dbReference>
<reference evidence="13 14" key="1">
    <citation type="submission" date="2019-03" db="EMBL/GenBank/DDBJ databases">
        <title>Genomic Encyclopedia of Archaeal and Bacterial Type Strains, Phase II (KMG-II): from individual species to whole genera.</title>
        <authorList>
            <person name="Goeker M."/>
        </authorList>
    </citation>
    <scope>NUCLEOTIDE SEQUENCE [LARGE SCALE GENOMIC DNA]</scope>
    <source>
        <strain evidence="13 14">DSM 15388</strain>
    </source>
</reference>
<dbReference type="GO" id="GO:0050660">
    <property type="term" value="F:flavin adenine dinucleotide binding"/>
    <property type="evidence" value="ECO:0007669"/>
    <property type="project" value="UniProtKB-UniRule"/>
</dbReference>
<dbReference type="HAMAP" id="MF_01102">
    <property type="entry name" value="MnmC"/>
    <property type="match status" value="1"/>
</dbReference>
<dbReference type="InterPro" id="IPR008471">
    <property type="entry name" value="MnmC-like_methylTransf"/>
</dbReference>
<keyword evidence="3 10" id="KW-0285">Flavoprotein</keyword>
<feature type="domain" description="FAD dependent oxidoreductase" evidence="11">
    <location>
        <begin position="257"/>
        <end position="618"/>
    </location>
</feature>
<keyword evidence="4 10" id="KW-0808">Transferase</keyword>
<comment type="caution">
    <text evidence="13">The sequence shown here is derived from an EMBL/GenBank/DDBJ whole genome shotgun (WGS) entry which is preliminary data.</text>
</comment>
<dbReference type="PANTHER" id="PTHR13847:SF283">
    <property type="entry name" value="TRNA 5-METHYLAMINOMETHYL-2-THIOURIDINE BIOSYNTHESIS BIFUNCTIONAL PROTEIN MNMC"/>
    <property type="match status" value="1"/>
</dbReference>
<comment type="similarity">
    <text evidence="10">In the C-terminal section; belongs to the DAO family.</text>
</comment>
<evidence type="ECO:0000313" key="13">
    <source>
        <dbReference type="EMBL" id="TCS35894.1"/>
    </source>
</evidence>
<dbReference type="SUPFAM" id="SSF54373">
    <property type="entry name" value="FAD-linked reductases, C-terminal domain"/>
    <property type="match status" value="1"/>
</dbReference>
<comment type="catalytic activity">
    <reaction evidence="10">
        <text>5-aminomethyl-2-thiouridine(34) in tRNA + S-adenosyl-L-methionine = 5-methylaminomethyl-2-thiouridine(34) in tRNA + S-adenosyl-L-homocysteine + H(+)</text>
        <dbReference type="Rhea" id="RHEA:19569"/>
        <dbReference type="Rhea" id="RHEA-COMP:10195"/>
        <dbReference type="Rhea" id="RHEA-COMP:10197"/>
        <dbReference type="ChEBI" id="CHEBI:15378"/>
        <dbReference type="ChEBI" id="CHEBI:57856"/>
        <dbReference type="ChEBI" id="CHEBI:59789"/>
        <dbReference type="ChEBI" id="CHEBI:74454"/>
        <dbReference type="ChEBI" id="CHEBI:74455"/>
        <dbReference type="EC" id="2.1.1.61"/>
    </reaction>
</comment>
<dbReference type="Gene3D" id="3.30.9.10">
    <property type="entry name" value="D-Amino Acid Oxidase, subunit A, domain 2"/>
    <property type="match status" value="1"/>
</dbReference>
<dbReference type="InterPro" id="IPR036188">
    <property type="entry name" value="FAD/NAD-bd_sf"/>
</dbReference>
<dbReference type="OrthoDB" id="9786494at2"/>
<dbReference type="GO" id="GO:0005737">
    <property type="term" value="C:cytoplasm"/>
    <property type="evidence" value="ECO:0007669"/>
    <property type="project" value="UniProtKB-SubCell"/>
</dbReference>
<feature type="region of interest" description="tRNA (mnm(5)s(2)U34)-methyltransferase" evidence="10">
    <location>
        <begin position="1"/>
        <end position="230"/>
    </location>
</feature>
<dbReference type="Proteomes" id="UP000295793">
    <property type="component" value="Unassembled WGS sequence"/>
</dbReference>
<dbReference type="EC" id="2.1.1.61" evidence="10"/>
<evidence type="ECO:0000256" key="3">
    <source>
        <dbReference type="ARBA" id="ARBA00022630"/>
    </source>
</evidence>
<protein>
    <recommendedName>
        <fullName evidence="10">tRNA 5-methylaminomethyl-2-thiouridine biosynthesis bifunctional protein MnmC</fullName>
        <shortName evidence="10">tRNA mnm(5)s(2)U biosynthesis bifunctional protein</shortName>
    </recommendedName>
    <domain>
        <recommendedName>
            <fullName evidence="10">tRNA (mnm(5)s(2)U34)-methyltransferase</fullName>
            <ecNumber evidence="10">2.1.1.61</ecNumber>
        </recommendedName>
    </domain>
    <domain>
        <recommendedName>
            <fullName evidence="10">FAD-dependent cmnm(5)s(2)U34 oxidoreductase</fullName>
            <ecNumber evidence="10">1.5.-.-</ecNumber>
        </recommendedName>
    </domain>
</protein>